<feature type="compositionally biased region" description="Basic and acidic residues" evidence="1">
    <location>
        <begin position="98"/>
        <end position="107"/>
    </location>
</feature>
<reference evidence="2 3" key="2">
    <citation type="submission" date="2018-11" db="EMBL/GenBank/DDBJ databases">
        <authorList>
            <consortium name="Pathogen Informatics"/>
        </authorList>
    </citation>
    <scope>NUCLEOTIDE SEQUENCE [LARGE SCALE GENOMIC DNA]</scope>
</reference>
<accession>A0A183IUB5</accession>
<evidence type="ECO:0000313" key="2">
    <source>
        <dbReference type="EMBL" id="VDP12287.1"/>
    </source>
</evidence>
<keyword evidence="3" id="KW-1185">Reference proteome</keyword>
<evidence type="ECO:0000313" key="4">
    <source>
        <dbReference type="WBParaSite" id="SBAD_0000748201-mRNA-1"/>
    </source>
</evidence>
<feature type="region of interest" description="Disordered" evidence="1">
    <location>
        <begin position="96"/>
        <end position="115"/>
    </location>
</feature>
<dbReference type="WBParaSite" id="SBAD_0000748201-mRNA-1">
    <property type="protein sequence ID" value="SBAD_0000748201-mRNA-1"/>
    <property type="gene ID" value="SBAD_0000748201"/>
</dbReference>
<dbReference type="AlphaFoldDB" id="A0A183IUB5"/>
<organism evidence="4">
    <name type="scientific">Soboliphyme baturini</name>
    <dbReference type="NCBI Taxonomy" id="241478"/>
    <lineage>
        <taxon>Eukaryota</taxon>
        <taxon>Metazoa</taxon>
        <taxon>Ecdysozoa</taxon>
        <taxon>Nematoda</taxon>
        <taxon>Enoplea</taxon>
        <taxon>Dorylaimia</taxon>
        <taxon>Dioctophymatida</taxon>
        <taxon>Dioctophymatoidea</taxon>
        <taxon>Soboliphymatidae</taxon>
        <taxon>Soboliphyme</taxon>
    </lineage>
</organism>
<evidence type="ECO:0000256" key="1">
    <source>
        <dbReference type="SAM" id="MobiDB-lite"/>
    </source>
</evidence>
<evidence type="ECO:0000313" key="3">
    <source>
        <dbReference type="Proteomes" id="UP000270296"/>
    </source>
</evidence>
<name>A0A183IUB5_9BILA</name>
<dbReference type="Proteomes" id="UP000270296">
    <property type="component" value="Unassembled WGS sequence"/>
</dbReference>
<gene>
    <name evidence="2" type="ORF">SBAD_LOCUS7212</name>
</gene>
<dbReference type="EMBL" id="UZAM01010421">
    <property type="protein sequence ID" value="VDP12287.1"/>
    <property type="molecule type" value="Genomic_DNA"/>
</dbReference>
<sequence length="175" mass="19097">MQLKLYGSPKQPRVYRSIDASIGVTAMRNLLAERQRQKRGGMCSGMVIRNDPPRDDSTRPLMPGAMQAGGGGGGSLARRFLTCYVNPLIIADDESDSQETRCLEKEGAPSGGDPDNSFAANALDSGHEFNNSNAMMVDGHRDKVKLFVKESENVQRQRWPIAISTASSMHDSLLN</sequence>
<protein>
    <submittedName>
        <fullName evidence="2 4">Uncharacterized protein</fullName>
    </submittedName>
</protein>
<proteinExistence type="predicted"/>
<reference evidence="4" key="1">
    <citation type="submission" date="2016-06" db="UniProtKB">
        <authorList>
            <consortium name="WormBaseParasite"/>
        </authorList>
    </citation>
    <scope>IDENTIFICATION</scope>
</reference>